<dbReference type="GO" id="GO:0000398">
    <property type="term" value="P:mRNA splicing, via spliceosome"/>
    <property type="evidence" value="ECO:0007669"/>
    <property type="project" value="TreeGrafter"/>
</dbReference>
<name>A0AAD8PFD6_BABGI</name>
<evidence type="ECO:0000313" key="5">
    <source>
        <dbReference type="Proteomes" id="UP001230268"/>
    </source>
</evidence>
<gene>
    <name evidence="4" type="ORF">BgAZ_103110</name>
</gene>
<accession>A0AAD8PFD6</accession>
<evidence type="ECO:0000259" key="3">
    <source>
        <dbReference type="PROSITE" id="PS50102"/>
    </source>
</evidence>
<dbReference type="PANTHER" id="PTHR15481">
    <property type="entry name" value="RIBONUCLEIC ACID BINDING PROTEIN S1"/>
    <property type="match status" value="1"/>
</dbReference>
<dbReference type="InterPro" id="IPR035979">
    <property type="entry name" value="RBD_domain_sf"/>
</dbReference>
<keyword evidence="1 2" id="KW-0694">RNA-binding</keyword>
<dbReference type="SUPFAM" id="SSF54928">
    <property type="entry name" value="RNA-binding domain, RBD"/>
    <property type="match status" value="1"/>
</dbReference>
<evidence type="ECO:0000256" key="2">
    <source>
        <dbReference type="PROSITE-ProRule" id="PRU00176"/>
    </source>
</evidence>
<dbReference type="GO" id="GO:0003723">
    <property type="term" value="F:RNA binding"/>
    <property type="evidence" value="ECO:0007669"/>
    <property type="project" value="UniProtKB-UniRule"/>
</dbReference>
<proteinExistence type="predicted"/>
<dbReference type="GO" id="GO:0061574">
    <property type="term" value="C:ASAP complex"/>
    <property type="evidence" value="ECO:0007669"/>
    <property type="project" value="TreeGrafter"/>
</dbReference>
<dbReference type="PROSITE" id="PS50102">
    <property type="entry name" value="RRM"/>
    <property type="match status" value="1"/>
</dbReference>
<dbReference type="InterPro" id="IPR000504">
    <property type="entry name" value="RRM_dom"/>
</dbReference>
<keyword evidence="5" id="KW-1185">Reference proteome</keyword>
<reference evidence="4" key="1">
    <citation type="submission" date="2023-08" db="EMBL/GenBank/DDBJ databases">
        <title>Draft sequence of the Babesia gibsoni genome.</title>
        <authorList>
            <person name="Yamagishi J.Y."/>
            <person name="Xuan X.X."/>
        </authorList>
    </citation>
    <scope>NUCLEOTIDE SEQUENCE</scope>
    <source>
        <strain evidence="4">Azabu</strain>
    </source>
</reference>
<dbReference type="Pfam" id="PF00076">
    <property type="entry name" value="RRM_1"/>
    <property type="match status" value="1"/>
</dbReference>
<evidence type="ECO:0000256" key="1">
    <source>
        <dbReference type="ARBA" id="ARBA00022884"/>
    </source>
</evidence>
<dbReference type="Gene3D" id="3.30.70.330">
    <property type="match status" value="1"/>
</dbReference>
<organism evidence="4 5">
    <name type="scientific">Babesia gibsoni</name>
    <dbReference type="NCBI Taxonomy" id="33632"/>
    <lineage>
        <taxon>Eukaryota</taxon>
        <taxon>Sar</taxon>
        <taxon>Alveolata</taxon>
        <taxon>Apicomplexa</taxon>
        <taxon>Aconoidasida</taxon>
        <taxon>Piroplasmida</taxon>
        <taxon>Babesiidae</taxon>
        <taxon>Babesia</taxon>
    </lineage>
</organism>
<dbReference type="PANTHER" id="PTHR15481:SF0">
    <property type="entry name" value="LD23870P-RELATED"/>
    <property type="match status" value="1"/>
</dbReference>
<dbReference type="EMBL" id="JAVEPI010000001">
    <property type="protein sequence ID" value="KAK1444405.1"/>
    <property type="molecule type" value="Genomic_DNA"/>
</dbReference>
<dbReference type="GO" id="GO:0005654">
    <property type="term" value="C:nucleoplasm"/>
    <property type="evidence" value="ECO:0007669"/>
    <property type="project" value="TreeGrafter"/>
</dbReference>
<comment type="caution">
    <text evidence="4">The sequence shown here is derived from an EMBL/GenBank/DDBJ whole genome shotgun (WGS) entry which is preliminary data.</text>
</comment>
<dbReference type="SMART" id="SM00360">
    <property type="entry name" value="RRM"/>
    <property type="match status" value="1"/>
</dbReference>
<dbReference type="InterPro" id="IPR012677">
    <property type="entry name" value="Nucleotide-bd_a/b_plait_sf"/>
</dbReference>
<evidence type="ECO:0000313" key="4">
    <source>
        <dbReference type="EMBL" id="KAK1444405.1"/>
    </source>
</evidence>
<dbReference type="Proteomes" id="UP001230268">
    <property type="component" value="Unassembled WGS sequence"/>
</dbReference>
<feature type="domain" description="RRM" evidence="3">
    <location>
        <begin position="10"/>
        <end position="88"/>
    </location>
</feature>
<protein>
    <recommendedName>
        <fullName evidence="3">RRM domain-containing protein</fullName>
    </recommendedName>
</protein>
<dbReference type="GO" id="GO:0005737">
    <property type="term" value="C:cytoplasm"/>
    <property type="evidence" value="ECO:0007669"/>
    <property type="project" value="TreeGrafter"/>
</dbReference>
<dbReference type="AlphaFoldDB" id="A0AAD8PFD6"/>
<sequence length="98" mass="10883">MPEDGLLSSSTAYVAPVSPNVTEEHMREIAENFGKISSLECYPVDKEQVHVRIAKIAYESKEGVESLMKHMDKGEIDGLRIRVTLDEPKAQDLPSLAL</sequence>